<reference evidence="1 2" key="1">
    <citation type="submission" date="2020-10" db="EMBL/GenBank/DDBJ databases">
        <title>Complete genome sequence of Corynebacterium massiliense DSM 45435, type strain of Corynebacterium massiliense.</title>
        <authorList>
            <person name="Busche T."/>
            <person name="Kalinowski J."/>
            <person name="Ruckert C."/>
        </authorList>
    </citation>
    <scope>NUCLEOTIDE SEQUENCE [LARGE SCALE GENOMIC DNA]</scope>
    <source>
        <strain evidence="1 2">DSM 45435</strain>
    </source>
</reference>
<dbReference type="RefSeq" id="WP_022862061.1">
    <property type="nucleotide sequence ID" value="NZ_ATVG01000001.1"/>
</dbReference>
<protein>
    <submittedName>
        <fullName evidence="1">Uncharacterized protein</fullName>
    </submittedName>
</protein>
<keyword evidence="2" id="KW-1185">Reference proteome</keyword>
<organism evidence="1 2">
    <name type="scientific">Corynebacterium massiliense DSM 45435</name>
    <dbReference type="NCBI Taxonomy" id="1121364"/>
    <lineage>
        <taxon>Bacteria</taxon>
        <taxon>Bacillati</taxon>
        <taxon>Actinomycetota</taxon>
        <taxon>Actinomycetes</taxon>
        <taxon>Mycobacteriales</taxon>
        <taxon>Corynebacteriaceae</taxon>
        <taxon>Corynebacterium</taxon>
    </lineage>
</organism>
<dbReference type="InterPro" id="IPR019660">
    <property type="entry name" value="Put_sensory_transdc_reg_YbjN"/>
</dbReference>
<sequence length="170" mass="17537">MTNEEGAQPTGVQQPAVTMERVIEAMRTFDIELEKVPGNDTAATANLNGLPVLFALLDTVVIVRCDVPTDASFAQADAGLFLAANQINSVPFGARAVIADHDDMLVVRTERDVPCAAGLSDAQLAPALQAAVDGVLGAQDAMVAAAEEMTKLGEQAAEGDAESANAKSAD</sequence>
<name>A0ABY7U7A5_9CORY</name>
<proteinExistence type="predicted"/>
<gene>
    <name evidence="1" type="ORF">CMASS_05730</name>
</gene>
<accession>A0ABY7U7A5</accession>
<dbReference type="Proteomes" id="UP001220064">
    <property type="component" value="Chromosome"/>
</dbReference>
<evidence type="ECO:0000313" key="2">
    <source>
        <dbReference type="Proteomes" id="UP001220064"/>
    </source>
</evidence>
<dbReference type="Pfam" id="PF10722">
    <property type="entry name" value="YbjN"/>
    <property type="match status" value="1"/>
</dbReference>
<evidence type="ECO:0000313" key="1">
    <source>
        <dbReference type="EMBL" id="WCZ32587.1"/>
    </source>
</evidence>
<dbReference type="EMBL" id="CP063189">
    <property type="protein sequence ID" value="WCZ32587.1"/>
    <property type="molecule type" value="Genomic_DNA"/>
</dbReference>